<keyword evidence="1" id="KW-0732">Signal</keyword>
<dbReference type="EMBL" id="JACAZH010000032">
    <property type="protein sequence ID" value="KAF7338893.1"/>
    <property type="molecule type" value="Genomic_DNA"/>
</dbReference>
<dbReference type="AlphaFoldDB" id="A0A8H7CKP9"/>
<proteinExistence type="predicted"/>
<protein>
    <recommendedName>
        <fullName evidence="4">Ricin B lectin domain-containing protein</fullName>
    </recommendedName>
</protein>
<organism evidence="2 3">
    <name type="scientific">Mycena sanguinolenta</name>
    <dbReference type="NCBI Taxonomy" id="230812"/>
    <lineage>
        <taxon>Eukaryota</taxon>
        <taxon>Fungi</taxon>
        <taxon>Dikarya</taxon>
        <taxon>Basidiomycota</taxon>
        <taxon>Agaricomycotina</taxon>
        <taxon>Agaricomycetes</taxon>
        <taxon>Agaricomycetidae</taxon>
        <taxon>Agaricales</taxon>
        <taxon>Marasmiineae</taxon>
        <taxon>Mycenaceae</taxon>
        <taxon>Mycena</taxon>
    </lineage>
</organism>
<feature type="chain" id="PRO_5034009938" description="Ricin B lectin domain-containing protein" evidence="1">
    <location>
        <begin position="18"/>
        <end position="168"/>
    </location>
</feature>
<dbReference type="OrthoDB" id="2969336at2759"/>
<keyword evidence="3" id="KW-1185">Reference proteome</keyword>
<evidence type="ECO:0008006" key="4">
    <source>
        <dbReference type="Google" id="ProtNLM"/>
    </source>
</evidence>
<dbReference type="Gene3D" id="2.80.10.50">
    <property type="match status" value="1"/>
</dbReference>
<feature type="signal peptide" evidence="1">
    <location>
        <begin position="1"/>
        <end position="17"/>
    </location>
</feature>
<comment type="caution">
    <text evidence="2">The sequence shown here is derived from an EMBL/GenBank/DDBJ whole genome shotgun (WGS) entry which is preliminary data.</text>
</comment>
<reference evidence="2" key="1">
    <citation type="submission" date="2020-05" db="EMBL/GenBank/DDBJ databases">
        <title>Mycena genomes resolve the evolution of fungal bioluminescence.</title>
        <authorList>
            <person name="Tsai I.J."/>
        </authorList>
    </citation>
    <scope>NUCLEOTIDE SEQUENCE</scope>
    <source>
        <strain evidence="2">160909Yilan</strain>
    </source>
</reference>
<dbReference type="Proteomes" id="UP000623467">
    <property type="component" value="Unassembled WGS sequence"/>
</dbReference>
<evidence type="ECO:0000256" key="1">
    <source>
        <dbReference type="SAM" id="SignalP"/>
    </source>
</evidence>
<gene>
    <name evidence="2" type="ORF">MSAN_02212500</name>
</gene>
<evidence type="ECO:0000313" key="2">
    <source>
        <dbReference type="EMBL" id="KAF7338893.1"/>
    </source>
</evidence>
<evidence type="ECO:0000313" key="3">
    <source>
        <dbReference type="Proteomes" id="UP000623467"/>
    </source>
</evidence>
<accession>A0A8H7CKP9</accession>
<name>A0A8H7CKP9_9AGAR</name>
<sequence length="168" mass="18376">MLAKYLLLLGFFAIVHAADILTYKIMDFQGSMLQLTSIGSNSLVPVESVKNAKGKGLNWNFIYAARGNPNEYSITNKDGPSILSYTTASMMNPSSALHAQIVGNQNVGTFWILEFLDRNGTISFTEKTSGLAITAWPAGKGSQYSPLTLEKYDTKNPQQVFKLIDLSA</sequence>